<gene>
    <name evidence="1" type="ORF">WT56_18365</name>
</gene>
<accession>A0A132EEY3</accession>
<name>A0A132EEY3_9BURK</name>
<reference evidence="1 2" key="1">
    <citation type="submission" date="2015-11" db="EMBL/GenBank/DDBJ databases">
        <title>Expanding the genomic diversity of Burkholderia species for the development of highly accurate diagnostics.</title>
        <authorList>
            <person name="Sahl J."/>
            <person name="Keim P."/>
            <person name="Wagner D."/>
        </authorList>
    </citation>
    <scope>NUCLEOTIDE SEQUENCE [LARGE SCALE GENOMIC DNA]</scope>
    <source>
        <strain evidence="1 2">MSMB368WGS</strain>
    </source>
</reference>
<comment type="caution">
    <text evidence="1">The sequence shown here is derived from an EMBL/GenBank/DDBJ whole genome shotgun (WGS) entry which is preliminary data.</text>
</comment>
<evidence type="ECO:0000313" key="2">
    <source>
        <dbReference type="Proteomes" id="UP000062912"/>
    </source>
</evidence>
<proteinExistence type="predicted"/>
<dbReference type="AlphaFoldDB" id="A0A132EEY3"/>
<organism evidence="1 2">
    <name type="scientific">Burkholderia pseudomultivorans</name>
    <dbReference type="NCBI Taxonomy" id="1207504"/>
    <lineage>
        <taxon>Bacteria</taxon>
        <taxon>Pseudomonadati</taxon>
        <taxon>Pseudomonadota</taxon>
        <taxon>Betaproteobacteria</taxon>
        <taxon>Burkholderiales</taxon>
        <taxon>Burkholderiaceae</taxon>
        <taxon>Burkholderia</taxon>
        <taxon>Burkholderia cepacia complex</taxon>
    </lineage>
</organism>
<sequence length="61" mass="6594">MEVQALERIATTSDIRQAHRLPPPMPQARTATGRRDISGSNAAFADSGVRFVKPQRSAFGA</sequence>
<dbReference type="Proteomes" id="UP000062912">
    <property type="component" value="Unassembled WGS sequence"/>
</dbReference>
<dbReference type="EMBL" id="LPJR01000033">
    <property type="protein sequence ID" value="KWF28847.1"/>
    <property type="molecule type" value="Genomic_DNA"/>
</dbReference>
<protein>
    <submittedName>
        <fullName evidence="1">Uncharacterized protein</fullName>
    </submittedName>
</protein>
<evidence type="ECO:0000313" key="1">
    <source>
        <dbReference type="EMBL" id="KWF28847.1"/>
    </source>
</evidence>